<evidence type="ECO:0000256" key="1">
    <source>
        <dbReference type="ARBA" id="ARBA00008857"/>
    </source>
</evidence>
<dbReference type="CDD" id="cd01189">
    <property type="entry name" value="INT_ICEBs1_C_like"/>
    <property type="match status" value="1"/>
</dbReference>
<dbReference type="PANTHER" id="PTHR30349:SF64">
    <property type="entry name" value="PROPHAGE INTEGRASE INTD-RELATED"/>
    <property type="match status" value="1"/>
</dbReference>
<evidence type="ECO:0000313" key="8">
    <source>
        <dbReference type="EMBL" id="ASJ54895.1"/>
    </source>
</evidence>
<evidence type="ECO:0000256" key="5">
    <source>
        <dbReference type="PROSITE-ProRule" id="PRU01248"/>
    </source>
</evidence>
<keyword evidence="4" id="KW-0233">DNA recombination</keyword>
<dbReference type="KEGG" id="bfm:BP422_15765"/>
<evidence type="ECO:0000256" key="2">
    <source>
        <dbReference type="ARBA" id="ARBA00022908"/>
    </source>
</evidence>
<evidence type="ECO:0000256" key="3">
    <source>
        <dbReference type="ARBA" id="ARBA00023125"/>
    </source>
</evidence>
<evidence type="ECO:0000256" key="4">
    <source>
        <dbReference type="ARBA" id="ARBA00023172"/>
    </source>
</evidence>
<dbReference type="InterPro" id="IPR004107">
    <property type="entry name" value="Integrase_SAM-like_N"/>
</dbReference>
<feature type="domain" description="Tyr recombinase" evidence="6">
    <location>
        <begin position="183"/>
        <end position="388"/>
    </location>
</feature>
<name>A0A220MJ67_9BACL</name>
<feature type="domain" description="Core-binding (CB)" evidence="7">
    <location>
        <begin position="70"/>
        <end position="162"/>
    </location>
</feature>
<dbReference type="Proteomes" id="UP000197781">
    <property type="component" value="Chromosome"/>
</dbReference>
<reference evidence="8 9" key="1">
    <citation type="submission" date="2016-11" db="EMBL/GenBank/DDBJ databases">
        <authorList>
            <person name="Jaros S."/>
            <person name="Januszkiewicz K."/>
            <person name="Wedrychowicz H."/>
        </authorList>
    </citation>
    <scope>NUCLEOTIDE SEQUENCE [LARGE SCALE GENOMIC DNA]</scope>
    <source>
        <strain evidence="8 9">NF2</strain>
    </source>
</reference>
<keyword evidence="2" id="KW-0229">DNA integration</keyword>
<dbReference type="InterPro" id="IPR002104">
    <property type="entry name" value="Integrase_catalytic"/>
</dbReference>
<proteinExistence type="inferred from homology"/>
<dbReference type="Pfam" id="PF14659">
    <property type="entry name" value="Phage_int_SAM_3"/>
    <property type="match status" value="1"/>
</dbReference>
<dbReference type="AlphaFoldDB" id="A0A220MJ67"/>
<dbReference type="GO" id="GO:0006310">
    <property type="term" value="P:DNA recombination"/>
    <property type="evidence" value="ECO:0007669"/>
    <property type="project" value="UniProtKB-KW"/>
</dbReference>
<evidence type="ECO:0000259" key="6">
    <source>
        <dbReference type="PROSITE" id="PS51898"/>
    </source>
</evidence>
<protein>
    <submittedName>
        <fullName evidence="8">Site-specific integrase</fullName>
    </submittedName>
</protein>
<dbReference type="RefSeq" id="WP_088908602.1">
    <property type="nucleotide sequence ID" value="NZ_CP018145.1"/>
</dbReference>
<dbReference type="GO" id="GO:0003677">
    <property type="term" value="F:DNA binding"/>
    <property type="evidence" value="ECO:0007669"/>
    <property type="project" value="UniProtKB-UniRule"/>
</dbReference>
<evidence type="ECO:0000313" key="9">
    <source>
        <dbReference type="Proteomes" id="UP000197781"/>
    </source>
</evidence>
<dbReference type="InterPro" id="IPR044068">
    <property type="entry name" value="CB"/>
</dbReference>
<dbReference type="SUPFAM" id="SSF56349">
    <property type="entry name" value="DNA breaking-rejoining enzymes"/>
    <property type="match status" value="1"/>
</dbReference>
<dbReference type="InterPro" id="IPR013762">
    <property type="entry name" value="Integrase-like_cat_sf"/>
</dbReference>
<comment type="similarity">
    <text evidence="1">Belongs to the 'phage' integrase family.</text>
</comment>
<gene>
    <name evidence="8" type="ORF">BP422_15765</name>
</gene>
<dbReference type="EMBL" id="CP018145">
    <property type="protein sequence ID" value="ASJ54895.1"/>
    <property type="molecule type" value="Genomic_DNA"/>
</dbReference>
<dbReference type="InterPro" id="IPR011010">
    <property type="entry name" value="DNA_brk_join_enz"/>
</dbReference>
<dbReference type="Gene3D" id="1.10.443.10">
    <property type="entry name" value="Intergrase catalytic core"/>
    <property type="match status" value="1"/>
</dbReference>
<organism evidence="8 9">
    <name type="scientific">Brevibacillus formosus</name>
    <dbReference type="NCBI Taxonomy" id="54913"/>
    <lineage>
        <taxon>Bacteria</taxon>
        <taxon>Bacillati</taxon>
        <taxon>Bacillota</taxon>
        <taxon>Bacilli</taxon>
        <taxon>Bacillales</taxon>
        <taxon>Paenibacillaceae</taxon>
        <taxon>Brevibacillus</taxon>
    </lineage>
</organism>
<dbReference type="PANTHER" id="PTHR30349">
    <property type="entry name" value="PHAGE INTEGRASE-RELATED"/>
    <property type="match status" value="1"/>
</dbReference>
<dbReference type="InterPro" id="IPR050090">
    <property type="entry name" value="Tyrosine_recombinase_XerCD"/>
</dbReference>
<dbReference type="Gene3D" id="1.10.150.130">
    <property type="match status" value="1"/>
</dbReference>
<sequence length="404" mass="46477">MASYQKRGENSYLLVVEVGQDAKGKRKKRTKTIKVTEKFTPKKLEEYLDLELVKFKMEIEAGEYIAPEKMTFSSFVGEWREKYAQSELGAKTLENYLIQINNRLIPEFGHLRIDQIKPLHIVTFLKELQKDGNRKDGLEGKLSSGMIEYIHRVLKNIFNRAVDWKVIKTSPMEGIKKPRVEQAEMGVYDEGEAHTLLLALETEPLMWRVMITLALTTGLRRGELLGLEWKHIELGDGVGTIDVRQSLTFVKDIGYQIKEPKTKNSIRKVSIPPSLLPEIKSLKVQSAKARMQSEELWEEGEHFFVFSSVNGKPLYPSSVKTWWSRFTKRHNLKYIRFHDLRHTSATLLINKGVHAKIISERLGHANILTTMNVYGHALRSADQEAAKHFDSLFESPVTKTKKQV</sequence>
<evidence type="ECO:0000259" key="7">
    <source>
        <dbReference type="PROSITE" id="PS51900"/>
    </source>
</evidence>
<dbReference type="PROSITE" id="PS51900">
    <property type="entry name" value="CB"/>
    <property type="match status" value="1"/>
</dbReference>
<dbReference type="Pfam" id="PF00589">
    <property type="entry name" value="Phage_integrase"/>
    <property type="match status" value="1"/>
</dbReference>
<dbReference type="PROSITE" id="PS51898">
    <property type="entry name" value="TYR_RECOMBINASE"/>
    <property type="match status" value="1"/>
</dbReference>
<dbReference type="InterPro" id="IPR010998">
    <property type="entry name" value="Integrase_recombinase_N"/>
</dbReference>
<keyword evidence="3 5" id="KW-0238">DNA-binding</keyword>
<dbReference type="GO" id="GO:0015074">
    <property type="term" value="P:DNA integration"/>
    <property type="evidence" value="ECO:0007669"/>
    <property type="project" value="UniProtKB-KW"/>
</dbReference>
<accession>A0A220MJ67</accession>